<dbReference type="PANTHER" id="PTHR34822">
    <property type="entry name" value="GRPB DOMAIN PROTEIN (AFU_ORTHOLOGUE AFUA_1G01530)"/>
    <property type="match status" value="1"/>
</dbReference>
<dbReference type="Pfam" id="PF04229">
    <property type="entry name" value="GrpB"/>
    <property type="match status" value="1"/>
</dbReference>
<accession>A0A917AQF5</accession>
<dbReference type="RefSeq" id="WP_229658851.1">
    <property type="nucleotide sequence ID" value="NZ_BMIS01000004.1"/>
</dbReference>
<reference evidence="2" key="1">
    <citation type="journal article" date="2014" name="Int. J. Syst. Evol. Microbiol.">
        <title>Complete genome sequence of Corynebacterium casei LMG S-19264T (=DSM 44701T), isolated from a smear-ripened cheese.</title>
        <authorList>
            <consortium name="US DOE Joint Genome Institute (JGI-PGF)"/>
            <person name="Walter F."/>
            <person name="Albersmeier A."/>
            <person name="Kalinowski J."/>
            <person name="Ruckert C."/>
        </authorList>
    </citation>
    <scope>NUCLEOTIDE SEQUENCE</scope>
    <source>
        <strain evidence="2">CGMCC 1.15388</strain>
    </source>
</reference>
<name>A0A917AQF5_9MICC</name>
<gene>
    <name evidence="2" type="ORF">GCM10011401_12680</name>
</gene>
<dbReference type="InterPro" id="IPR043519">
    <property type="entry name" value="NT_sf"/>
</dbReference>
<dbReference type="Proteomes" id="UP000633136">
    <property type="component" value="Unassembled WGS sequence"/>
</dbReference>
<evidence type="ECO:0008006" key="4">
    <source>
        <dbReference type="Google" id="ProtNLM"/>
    </source>
</evidence>
<keyword evidence="3" id="KW-1185">Reference proteome</keyword>
<organism evidence="2 3">
    <name type="scientific">Nesterenkonia cremea</name>
    <dbReference type="NCBI Taxonomy" id="1882340"/>
    <lineage>
        <taxon>Bacteria</taxon>
        <taxon>Bacillati</taxon>
        <taxon>Actinomycetota</taxon>
        <taxon>Actinomycetes</taxon>
        <taxon>Micrococcales</taxon>
        <taxon>Micrococcaceae</taxon>
        <taxon>Nesterenkonia</taxon>
    </lineage>
</organism>
<evidence type="ECO:0000313" key="3">
    <source>
        <dbReference type="Proteomes" id="UP000633136"/>
    </source>
</evidence>
<sequence length="207" mass="23632">MKNVLDPDEIVTFRDTPPPPGTSPFADGAEPIPESIAVVPYDPIWPDRYREIAERIRSALGMRALSIEHVGSTSVPGLHAKPVIDIDLTVADSNRESVWLPQLQRAGFTLTVREPWWYEHRCLTVETPRCNLHVWSPGCPEAYRHRLFRDWLRDSDEDRELYRDIKLTAAEASNSHGEAISAYNERKTEVLRQIYQRAFAAAGLLDR</sequence>
<dbReference type="InterPro" id="IPR007344">
    <property type="entry name" value="GrpB/CoaE"/>
</dbReference>
<evidence type="ECO:0000313" key="2">
    <source>
        <dbReference type="EMBL" id="GGE66839.1"/>
    </source>
</evidence>
<dbReference type="PANTHER" id="PTHR34822:SF1">
    <property type="entry name" value="GRPB FAMILY PROTEIN"/>
    <property type="match status" value="1"/>
</dbReference>
<dbReference type="Gene3D" id="3.30.460.10">
    <property type="entry name" value="Beta Polymerase, domain 2"/>
    <property type="match status" value="1"/>
</dbReference>
<dbReference type="EMBL" id="BMIS01000004">
    <property type="protein sequence ID" value="GGE66839.1"/>
    <property type="molecule type" value="Genomic_DNA"/>
</dbReference>
<evidence type="ECO:0000256" key="1">
    <source>
        <dbReference type="SAM" id="MobiDB-lite"/>
    </source>
</evidence>
<dbReference type="AlphaFoldDB" id="A0A917AQF5"/>
<dbReference type="SUPFAM" id="SSF81301">
    <property type="entry name" value="Nucleotidyltransferase"/>
    <property type="match status" value="1"/>
</dbReference>
<comment type="caution">
    <text evidence="2">The sequence shown here is derived from an EMBL/GenBank/DDBJ whole genome shotgun (WGS) entry which is preliminary data.</text>
</comment>
<proteinExistence type="predicted"/>
<feature type="region of interest" description="Disordered" evidence="1">
    <location>
        <begin position="1"/>
        <end position="23"/>
    </location>
</feature>
<reference evidence="2" key="2">
    <citation type="submission" date="2020-09" db="EMBL/GenBank/DDBJ databases">
        <authorList>
            <person name="Sun Q."/>
            <person name="Zhou Y."/>
        </authorList>
    </citation>
    <scope>NUCLEOTIDE SEQUENCE</scope>
    <source>
        <strain evidence="2">CGMCC 1.15388</strain>
    </source>
</reference>
<protein>
    <recommendedName>
        <fullName evidence="4">GrpB family protein</fullName>
    </recommendedName>
</protein>